<comment type="caution">
    <text evidence="1">The sequence shown here is derived from an EMBL/GenBank/DDBJ whole genome shotgun (WGS) entry which is preliminary data.</text>
</comment>
<organism evidence="1 2">
    <name type="scientific">Klebsiella pneumoniae</name>
    <dbReference type="NCBI Taxonomy" id="573"/>
    <lineage>
        <taxon>Bacteria</taxon>
        <taxon>Pseudomonadati</taxon>
        <taxon>Pseudomonadota</taxon>
        <taxon>Gammaproteobacteria</taxon>
        <taxon>Enterobacterales</taxon>
        <taxon>Enterobacteriaceae</taxon>
        <taxon>Klebsiella/Raoultella group</taxon>
        <taxon>Klebsiella</taxon>
        <taxon>Klebsiella pneumoniae complex</taxon>
    </lineage>
</organism>
<accession>A0AB74QW99</accession>
<evidence type="ECO:0000313" key="2">
    <source>
        <dbReference type="Proteomes" id="UP000294876"/>
    </source>
</evidence>
<evidence type="ECO:0000313" key="1">
    <source>
        <dbReference type="EMBL" id="VGD34792.1"/>
    </source>
</evidence>
<dbReference type="AlphaFoldDB" id="A0AB74QW99"/>
<dbReference type="EMBL" id="CAAGWG010000021">
    <property type="protein sequence ID" value="VGD34792.1"/>
    <property type="molecule type" value="Genomic_DNA"/>
</dbReference>
<sequence length="41" mass="4626">MVSLLNDGKMEKPFGRKCGGLVEENLCRQALKKQRRQSGYG</sequence>
<gene>
    <name evidence="1" type="ORF">SAMEA104567804_04469</name>
</gene>
<reference evidence="1 2" key="1">
    <citation type="submission" date="2019-03" db="EMBL/GenBank/DDBJ databases">
        <authorList>
            <consortium name="Pathogen Informatics"/>
        </authorList>
    </citation>
    <scope>NUCLEOTIDE SEQUENCE [LARGE SCALE GENOMIC DNA]</scope>
    <source>
        <strain evidence="1 2">5012STDY7312589</strain>
    </source>
</reference>
<proteinExistence type="predicted"/>
<name>A0AB74QW99_KLEPN</name>
<dbReference type="Proteomes" id="UP000294876">
    <property type="component" value="Unassembled WGS sequence"/>
</dbReference>
<protein>
    <submittedName>
        <fullName evidence="1">Uncharacterized protein</fullName>
    </submittedName>
</protein>